<dbReference type="InterPro" id="IPR005134">
    <property type="entry name" value="UPF0114"/>
</dbReference>
<dbReference type="RefSeq" id="WP_317488311.1">
    <property type="nucleotide sequence ID" value="NZ_CP136051.1"/>
</dbReference>
<dbReference type="EMBL" id="CP136051">
    <property type="protein sequence ID" value="WOK05552.1"/>
    <property type="molecule type" value="Genomic_DNA"/>
</dbReference>
<evidence type="ECO:0000313" key="8">
    <source>
        <dbReference type="EMBL" id="WOK05552.1"/>
    </source>
</evidence>
<gene>
    <name evidence="8" type="ORF">RT717_20975</name>
</gene>
<proteinExistence type="inferred from homology"/>
<evidence type="ECO:0000313" key="9">
    <source>
        <dbReference type="Proteomes" id="UP001302349"/>
    </source>
</evidence>
<dbReference type="InterPro" id="IPR020761">
    <property type="entry name" value="UPF0114_bac"/>
</dbReference>
<organism evidence="8 9">
    <name type="scientific">Imperialibacter roseus</name>
    <dbReference type="NCBI Taxonomy" id="1324217"/>
    <lineage>
        <taxon>Bacteria</taxon>
        <taxon>Pseudomonadati</taxon>
        <taxon>Bacteroidota</taxon>
        <taxon>Cytophagia</taxon>
        <taxon>Cytophagales</taxon>
        <taxon>Flammeovirgaceae</taxon>
        <taxon>Imperialibacter</taxon>
    </lineage>
</organism>
<comment type="similarity">
    <text evidence="2 7">Belongs to the UPF0114 family.</text>
</comment>
<keyword evidence="9" id="KW-1185">Reference proteome</keyword>
<keyword evidence="3 7" id="KW-1003">Cell membrane</keyword>
<dbReference type="HAMAP" id="MF_00143">
    <property type="entry name" value="UPF0114"/>
    <property type="match status" value="1"/>
</dbReference>
<evidence type="ECO:0000256" key="1">
    <source>
        <dbReference type="ARBA" id="ARBA00004651"/>
    </source>
</evidence>
<keyword evidence="5 7" id="KW-1133">Transmembrane helix</keyword>
<comment type="subcellular location">
    <subcellularLocation>
        <location evidence="1 7">Cell membrane</location>
        <topology evidence="1 7">Multi-pass membrane protein</topology>
    </subcellularLocation>
</comment>
<sequence length="187" mass="21037">MARSGVKQFEEFFEKIIFWGRWVQAPMYLGLLFGSFMYLYKFFEELYHLYDGVVSYTEAQVMLGILGLVDISMVMNLIVMVIVGGYSIFTSKIDVDHHEDKPQWLEDLDAGKLKIKLASSLASISGVHLLKTFIDVRGARDMEGNEGIVVEIAIHLTFIVSALLLAYTEKIQHSYHGHGAAEGGDSH</sequence>
<dbReference type="PANTHER" id="PTHR38596:SF1">
    <property type="entry name" value="UPF0114 PROTEIN YQHA"/>
    <property type="match status" value="1"/>
</dbReference>
<evidence type="ECO:0000256" key="7">
    <source>
        <dbReference type="HAMAP-Rule" id="MF_00143"/>
    </source>
</evidence>
<accession>A0ABZ0IKK5</accession>
<evidence type="ECO:0000256" key="3">
    <source>
        <dbReference type="ARBA" id="ARBA00022475"/>
    </source>
</evidence>
<dbReference type="Pfam" id="PF03350">
    <property type="entry name" value="UPF0114"/>
    <property type="match status" value="1"/>
</dbReference>
<keyword evidence="6 7" id="KW-0472">Membrane</keyword>
<feature type="transmembrane region" description="Helical" evidence="7">
    <location>
        <begin position="60"/>
        <end position="83"/>
    </location>
</feature>
<name>A0ABZ0IKK5_9BACT</name>
<protein>
    <recommendedName>
        <fullName evidence="7">UPF0114 protein RT717_20975</fullName>
    </recommendedName>
</protein>
<keyword evidence="4 7" id="KW-0812">Transmembrane</keyword>
<evidence type="ECO:0000256" key="5">
    <source>
        <dbReference type="ARBA" id="ARBA00022989"/>
    </source>
</evidence>
<evidence type="ECO:0000256" key="6">
    <source>
        <dbReference type="ARBA" id="ARBA00023136"/>
    </source>
</evidence>
<evidence type="ECO:0000256" key="2">
    <source>
        <dbReference type="ARBA" id="ARBA00005774"/>
    </source>
</evidence>
<dbReference type="NCBIfam" id="TIGR00645">
    <property type="entry name" value="HI0507"/>
    <property type="match status" value="1"/>
</dbReference>
<dbReference type="Proteomes" id="UP001302349">
    <property type="component" value="Chromosome"/>
</dbReference>
<feature type="transmembrane region" description="Helical" evidence="7">
    <location>
        <begin position="147"/>
        <end position="167"/>
    </location>
</feature>
<feature type="transmembrane region" description="Helical" evidence="7">
    <location>
        <begin position="21"/>
        <end position="40"/>
    </location>
</feature>
<dbReference type="PANTHER" id="PTHR38596">
    <property type="entry name" value="UPF0114 PROTEIN YQHA"/>
    <property type="match status" value="1"/>
</dbReference>
<evidence type="ECO:0000256" key="4">
    <source>
        <dbReference type="ARBA" id="ARBA00022692"/>
    </source>
</evidence>
<reference evidence="8 9" key="1">
    <citation type="journal article" date="2023" name="Microbiol. Resour. Announc.">
        <title>Complete Genome Sequence of Imperialibacter roseus strain P4T.</title>
        <authorList>
            <person name="Tizabi D.R."/>
            <person name="Bachvaroff T."/>
            <person name="Hill R.T."/>
        </authorList>
    </citation>
    <scope>NUCLEOTIDE SEQUENCE [LARGE SCALE GENOMIC DNA]</scope>
    <source>
        <strain evidence="8 9">P4T</strain>
    </source>
</reference>